<accession>A0A6J5YFQ9</accession>
<protein>
    <submittedName>
        <fullName evidence="3">Unannotated protein</fullName>
    </submittedName>
</protein>
<dbReference type="InterPro" id="IPR000424">
    <property type="entry name" value="Primosome_PriB/ssb"/>
</dbReference>
<gene>
    <name evidence="3" type="ORF">UFOPK1392_01049</name>
    <name evidence="4" type="ORF">UFOPK3733_00973</name>
</gene>
<dbReference type="SUPFAM" id="SSF50249">
    <property type="entry name" value="Nucleic acid-binding proteins"/>
    <property type="match status" value="1"/>
</dbReference>
<organism evidence="3">
    <name type="scientific">freshwater metagenome</name>
    <dbReference type="NCBI Taxonomy" id="449393"/>
    <lineage>
        <taxon>unclassified sequences</taxon>
        <taxon>metagenomes</taxon>
        <taxon>ecological metagenomes</taxon>
    </lineage>
</organism>
<dbReference type="InterPro" id="IPR012340">
    <property type="entry name" value="NA-bd_OB-fold"/>
</dbReference>
<dbReference type="EMBL" id="CAFBNC010000040">
    <property type="protein sequence ID" value="CAB4936028.1"/>
    <property type="molecule type" value="Genomic_DNA"/>
</dbReference>
<dbReference type="PROSITE" id="PS50935">
    <property type="entry name" value="SSB"/>
    <property type="match status" value="1"/>
</dbReference>
<evidence type="ECO:0000313" key="4">
    <source>
        <dbReference type="EMBL" id="CAB4936028.1"/>
    </source>
</evidence>
<reference evidence="3" key="1">
    <citation type="submission" date="2020-05" db="EMBL/GenBank/DDBJ databases">
        <authorList>
            <person name="Chiriac C."/>
            <person name="Salcher M."/>
            <person name="Ghai R."/>
            <person name="Kavagutti S V."/>
        </authorList>
    </citation>
    <scope>NUCLEOTIDE SEQUENCE</scope>
</reference>
<proteinExistence type="predicted"/>
<keyword evidence="1" id="KW-0238">DNA-binding</keyword>
<dbReference type="EMBL" id="CAEMXZ010000036">
    <property type="protein sequence ID" value="CAB4323297.1"/>
    <property type="molecule type" value="Genomic_DNA"/>
</dbReference>
<dbReference type="Gene3D" id="2.40.50.140">
    <property type="entry name" value="Nucleic acid-binding proteins"/>
    <property type="match status" value="1"/>
</dbReference>
<feature type="region of interest" description="Disordered" evidence="2">
    <location>
        <begin position="1"/>
        <end position="39"/>
    </location>
</feature>
<evidence type="ECO:0000313" key="3">
    <source>
        <dbReference type="EMBL" id="CAB4323297.1"/>
    </source>
</evidence>
<evidence type="ECO:0000256" key="1">
    <source>
        <dbReference type="ARBA" id="ARBA00023125"/>
    </source>
</evidence>
<name>A0A6J5YFQ9_9ZZZZ</name>
<sequence length="160" mass="17373">MSRRSKTMQLVGVRDSRLTERPVQKPDQEQAQKSRLVASAGPVPDGTNIVILRGKLSRAPEHRALSSGSVLLTADITVRPVDAQADTVPVVWFDPPERALRFDEGDDVVAVGRVRRRFFRSGGATLSRTEVVVSSIVSARAPTRLRAAIAAALEPITPLE</sequence>
<evidence type="ECO:0000256" key="2">
    <source>
        <dbReference type="SAM" id="MobiDB-lite"/>
    </source>
</evidence>
<dbReference type="AlphaFoldDB" id="A0A6J5YFQ9"/>
<dbReference type="GO" id="GO:0003697">
    <property type="term" value="F:single-stranded DNA binding"/>
    <property type="evidence" value="ECO:0007669"/>
    <property type="project" value="InterPro"/>
</dbReference>
<feature type="compositionally biased region" description="Basic and acidic residues" evidence="2">
    <location>
        <begin position="14"/>
        <end position="32"/>
    </location>
</feature>